<sequence length="395" mass="44441">MSNLSFVWRILAIVVIGIGGLWLGYGLTAYQANAAGVVTRDEAPFNYAEDRLLIYYDPATKRETVIFEPTIRFRGDRFAWAMPFPGEVQLAAAGPQIFLRLSEYLAPTIIETKLRWKLAFWSWEWLKPKPVVKPSELPKPQPGQVVVARRVVEAGIETFPRGTQEEVEKALQRAVSRDPDEIPFDPTKPPKPDKPLRLSEPFLAWAKPYFAQKATWVVVTARTDVPDVSLGYDEQASIQPFAVSFTTDQPVVPLVCPAPIPALTDGPQYRNFKVFIVADERKEVRADGAVLFDPAAAPFADRIPAADWMKRVLAPTQPEFQPTGDTFLTTFFHTERDQRLFQTNPVIVPATTQATIRPPANIVVREQPAIIPGEALLLILGGGVIYWRQRQRERR</sequence>
<accession>A0ABX8B8Y7</accession>
<keyword evidence="1" id="KW-1133">Transmembrane helix</keyword>
<proteinExistence type="predicted"/>
<evidence type="ECO:0008006" key="4">
    <source>
        <dbReference type="Google" id="ProtNLM"/>
    </source>
</evidence>
<dbReference type="EMBL" id="CP072648">
    <property type="protein sequence ID" value="QUW03401.1"/>
    <property type="molecule type" value="Genomic_DNA"/>
</dbReference>
<gene>
    <name evidence="2" type="ORF">J8C06_02880</name>
</gene>
<evidence type="ECO:0000313" key="2">
    <source>
        <dbReference type="EMBL" id="QUW03401.1"/>
    </source>
</evidence>
<keyword evidence="1" id="KW-0472">Membrane</keyword>
<feature type="transmembrane region" description="Helical" evidence="1">
    <location>
        <begin position="369"/>
        <end position="387"/>
    </location>
</feature>
<keyword evidence="3" id="KW-1185">Reference proteome</keyword>
<keyword evidence="1" id="KW-0812">Transmembrane</keyword>
<protein>
    <recommendedName>
        <fullName evidence="4">DUF2330 domain-containing protein</fullName>
    </recommendedName>
</protein>
<name>A0ABX8B8Y7_9BACT</name>
<evidence type="ECO:0000256" key="1">
    <source>
        <dbReference type="SAM" id="Phobius"/>
    </source>
</evidence>
<dbReference type="RefSeq" id="WP_211429292.1">
    <property type="nucleotide sequence ID" value="NZ_CP072648.1"/>
</dbReference>
<evidence type="ECO:0000313" key="3">
    <source>
        <dbReference type="Proteomes" id="UP000676506"/>
    </source>
</evidence>
<dbReference type="Proteomes" id="UP000676506">
    <property type="component" value="Chromosome 1"/>
</dbReference>
<reference evidence="2 3" key="1">
    <citation type="submission" date="2021-03" db="EMBL/GenBank/DDBJ databases">
        <title>Genomic and phenotypic characterization of Chloracidobacterium isolates provides evidence for multiple species.</title>
        <authorList>
            <person name="Saini M.K."/>
            <person name="Costas A.M.G."/>
            <person name="Tank M."/>
            <person name="Bryant D.A."/>
        </authorList>
    </citation>
    <scope>NUCLEOTIDE SEQUENCE [LARGE SCALE GENOMIC DNA]</scope>
    <source>
        <strain evidence="2 3">BV2-C</strain>
    </source>
</reference>
<organism evidence="2 3">
    <name type="scientific">Chloracidobacterium validum</name>
    <dbReference type="NCBI Taxonomy" id="2821543"/>
    <lineage>
        <taxon>Bacteria</taxon>
        <taxon>Pseudomonadati</taxon>
        <taxon>Acidobacteriota</taxon>
        <taxon>Terriglobia</taxon>
        <taxon>Terriglobales</taxon>
        <taxon>Acidobacteriaceae</taxon>
        <taxon>Chloracidobacterium</taxon>
    </lineage>
</organism>
<feature type="transmembrane region" description="Helical" evidence="1">
    <location>
        <begin position="7"/>
        <end position="25"/>
    </location>
</feature>